<sequence length="204" mass="22592">MAGTGANGRQLKGGYRATVKTVQLARLLYTESVRLLDLYKERESFPQTAVSGDHLVSVPRPAPQLPAGERVWLVHTALGQCQGLLDRAIVLEDTELGLPGDKENTEYLSQRKVVKERLGHLLQSTKSLLLDGGATATVGTGQERTVEPDGGLFALKVWIYRIIQDVVYWTNMASETLPMAPVEAVNETRKMARNRRKGKRVGRR</sequence>
<evidence type="ECO:0008006" key="3">
    <source>
        <dbReference type="Google" id="ProtNLM"/>
    </source>
</evidence>
<dbReference type="AlphaFoldDB" id="A0AAV6HIQ0"/>
<accession>A0AAV6HIQ0</accession>
<dbReference type="EMBL" id="JADWDJ010000001">
    <property type="protein sequence ID" value="KAG5285950.1"/>
    <property type="molecule type" value="Genomic_DNA"/>
</dbReference>
<keyword evidence="2" id="KW-1185">Reference proteome</keyword>
<dbReference type="InterPro" id="IPR009079">
    <property type="entry name" value="4_helix_cytokine-like_core"/>
</dbReference>
<reference evidence="1 2" key="1">
    <citation type="submission" date="2020-10" db="EMBL/GenBank/DDBJ databases">
        <title>Chromosome-scale genome assembly of the Allis shad, Alosa alosa.</title>
        <authorList>
            <person name="Margot Z."/>
            <person name="Christophe K."/>
            <person name="Cabau C."/>
            <person name="Louis A."/>
            <person name="Berthelot C."/>
            <person name="Parey E."/>
            <person name="Roest Crollius H."/>
            <person name="Montfort J."/>
            <person name="Robinson-Rechavi M."/>
            <person name="Bucao C."/>
            <person name="Bouchez O."/>
            <person name="Gislard M."/>
            <person name="Lluch J."/>
            <person name="Milhes M."/>
            <person name="Lampietro C."/>
            <person name="Lopez Roques C."/>
            <person name="Donnadieu C."/>
            <person name="Braasch I."/>
            <person name="Desvignes T."/>
            <person name="Postlethwait J."/>
            <person name="Bobe J."/>
            <person name="Guiguen Y."/>
        </authorList>
    </citation>
    <scope>NUCLEOTIDE SEQUENCE [LARGE SCALE GENOMIC DNA]</scope>
    <source>
        <strain evidence="1">M-15738</strain>
        <tissue evidence="1">Blood</tissue>
    </source>
</reference>
<protein>
    <recommendedName>
        <fullName evidence="3">Ciliary neurotrophic factor</fullName>
    </recommendedName>
</protein>
<comment type="caution">
    <text evidence="1">The sequence shown here is derived from an EMBL/GenBank/DDBJ whole genome shotgun (WGS) entry which is preliminary data.</text>
</comment>
<evidence type="ECO:0000313" key="2">
    <source>
        <dbReference type="Proteomes" id="UP000823561"/>
    </source>
</evidence>
<dbReference type="GO" id="GO:0005127">
    <property type="term" value="F:ciliary neurotrophic factor receptor binding"/>
    <property type="evidence" value="ECO:0007669"/>
    <property type="project" value="InterPro"/>
</dbReference>
<organism evidence="1 2">
    <name type="scientific">Alosa alosa</name>
    <name type="common">allis shad</name>
    <dbReference type="NCBI Taxonomy" id="278164"/>
    <lineage>
        <taxon>Eukaryota</taxon>
        <taxon>Metazoa</taxon>
        <taxon>Chordata</taxon>
        <taxon>Craniata</taxon>
        <taxon>Vertebrata</taxon>
        <taxon>Euteleostomi</taxon>
        <taxon>Actinopterygii</taxon>
        <taxon>Neopterygii</taxon>
        <taxon>Teleostei</taxon>
        <taxon>Clupei</taxon>
        <taxon>Clupeiformes</taxon>
        <taxon>Clupeoidei</taxon>
        <taxon>Clupeidae</taxon>
        <taxon>Alosa</taxon>
    </lineage>
</organism>
<gene>
    <name evidence="1" type="ORF">AALO_G00009330</name>
</gene>
<dbReference type="GO" id="GO:0070120">
    <property type="term" value="P:ciliary neurotrophic factor-mediated signaling pathway"/>
    <property type="evidence" value="ECO:0007669"/>
    <property type="project" value="InterPro"/>
</dbReference>
<name>A0AAV6HIQ0_9TELE</name>
<dbReference type="GO" id="GO:0043524">
    <property type="term" value="P:negative regulation of neuron apoptotic process"/>
    <property type="evidence" value="ECO:0007669"/>
    <property type="project" value="InterPro"/>
</dbReference>
<evidence type="ECO:0000313" key="1">
    <source>
        <dbReference type="EMBL" id="KAG5285950.1"/>
    </source>
</evidence>
<dbReference type="Proteomes" id="UP000823561">
    <property type="component" value="Chromosome 1"/>
</dbReference>
<dbReference type="PANTHER" id="PTHR15196">
    <property type="entry name" value="CILIARY NEUROTROPHIC FACTOR"/>
    <property type="match status" value="1"/>
</dbReference>
<dbReference type="PANTHER" id="PTHR15196:SF1">
    <property type="entry name" value="CILIARY NEUROTROPHIC FACTOR"/>
    <property type="match status" value="1"/>
</dbReference>
<proteinExistence type="predicted"/>
<dbReference type="Gene3D" id="1.20.1250.10">
    <property type="match status" value="1"/>
</dbReference>
<dbReference type="InterPro" id="IPR000151">
    <property type="entry name" value="Ciliary_neurotrophic_fac_CNTF"/>
</dbReference>